<evidence type="ECO:0000259" key="3">
    <source>
        <dbReference type="Pfam" id="PF13778"/>
    </source>
</evidence>
<accession>A0A521DHD9</accession>
<dbReference type="AlphaFoldDB" id="A0A521DHD9"/>
<feature type="signal peptide" evidence="2">
    <location>
        <begin position="1"/>
        <end position="21"/>
    </location>
</feature>
<evidence type="ECO:0000256" key="1">
    <source>
        <dbReference type="ARBA" id="ARBA00022729"/>
    </source>
</evidence>
<reference evidence="4 5" key="1">
    <citation type="submission" date="2017-05" db="EMBL/GenBank/DDBJ databases">
        <authorList>
            <person name="Varghese N."/>
            <person name="Submissions S."/>
        </authorList>
    </citation>
    <scope>NUCLEOTIDE SEQUENCE [LARGE SCALE GENOMIC DNA]</scope>
    <source>
        <strain evidence="4 5">DSM 21985</strain>
    </source>
</reference>
<dbReference type="EMBL" id="FXTP01000008">
    <property type="protein sequence ID" value="SMO70340.1"/>
    <property type="molecule type" value="Genomic_DNA"/>
</dbReference>
<sequence length="150" mass="17123">MKFLLSALTIFILFATTNSSAQSGMELQLEDYQWENRLLLIFSPSVNHNDFQVMNQIIEEHTEGFTERDLKVFYAAPETDLSIHGTHIEQNSAETISTKFDLSDSAFTVLLIGKDGTEKLRSDEAISSQKLFKVIDAMPMRQREMKRDGK</sequence>
<keyword evidence="1 2" id="KW-0732">Signal</keyword>
<feature type="domain" description="DUF4174" evidence="3">
    <location>
        <begin position="29"/>
        <end position="144"/>
    </location>
</feature>
<evidence type="ECO:0000256" key="2">
    <source>
        <dbReference type="SAM" id="SignalP"/>
    </source>
</evidence>
<name>A0A521DHD9_9BACT</name>
<keyword evidence="5" id="KW-1185">Reference proteome</keyword>
<feature type="chain" id="PRO_5022027964" description="DUF4174 domain-containing protein" evidence="2">
    <location>
        <begin position="22"/>
        <end position="150"/>
    </location>
</feature>
<dbReference type="Pfam" id="PF13778">
    <property type="entry name" value="DUF4174"/>
    <property type="match status" value="1"/>
</dbReference>
<proteinExistence type="predicted"/>
<dbReference type="OrthoDB" id="7362103at2"/>
<organism evidence="4 5">
    <name type="scientific">Gracilimonas mengyeensis</name>
    <dbReference type="NCBI Taxonomy" id="1302730"/>
    <lineage>
        <taxon>Bacteria</taxon>
        <taxon>Pseudomonadati</taxon>
        <taxon>Balneolota</taxon>
        <taxon>Balneolia</taxon>
        <taxon>Balneolales</taxon>
        <taxon>Balneolaceae</taxon>
        <taxon>Gracilimonas</taxon>
    </lineage>
</organism>
<dbReference type="InterPro" id="IPR025232">
    <property type="entry name" value="DUF4174"/>
</dbReference>
<dbReference type="Proteomes" id="UP000317557">
    <property type="component" value="Unassembled WGS sequence"/>
</dbReference>
<protein>
    <recommendedName>
        <fullName evidence="3">DUF4174 domain-containing protein</fullName>
    </recommendedName>
</protein>
<evidence type="ECO:0000313" key="5">
    <source>
        <dbReference type="Proteomes" id="UP000317557"/>
    </source>
</evidence>
<evidence type="ECO:0000313" key="4">
    <source>
        <dbReference type="EMBL" id="SMO70340.1"/>
    </source>
</evidence>
<gene>
    <name evidence="4" type="ORF">SAMN06265219_108125</name>
</gene>
<dbReference type="RefSeq" id="WP_142454588.1">
    <property type="nucleotide sequence ID" value="NZ_FXTP01000008.1"/>
</dbReference>